<organism evidence="2 3">
    <name type="scientific">Siphonobacter aquaeclarae</name>
    <dbReference type="NCBI Taxonomy" id="563176"/>
    <lineage>
        <taxon>Bacteria</taxon>
        <taxon>Pseudomonadati</taxon>
        <taxon>Bacteroidota</taxon>
        <taxon>Cytophagia</taxon>
        <taxon>Cytophagales</taxon>
        <taxon>Cytophagaceae</taxon>
        <taxon>Siphonobacter</taxon>
    </lineage>
</organism>
<feature type="transmembrane region" description="Helical" evidence="1">
    <location>
        <begin position="44"/>
        <end position="63"/>
    </location>
</feature>
<evidence type="ECO:0000313" key="2">
    <source>
        <dbReference type="EMBL" id="SDM10313.1"/>
    </source>
</evidence>
<feature type="transmembrane region" description="Helical" evidence="1">
    <location>
        <begin position="313"/>
        <end position="339"/>
    </location>
</feature>
<keyword evidence="1" id="KW-0472">Membrane</keyword>
<feature type="transmembrane region" description="Helical" evidence="1">
    <location>
        <begin position="120"/>
        <end position="138"/>
    </location>
</feature>
<dbReference type="RefSeq" id="WP_093202729.1">
    <property type="nucleotide sequence ID" value="NZ_FNGS01000004.1"/>
</dbReference>
<evidence type="ECO:0000256" key="1">
    <source>
        <dbReference type="SAM" id="Phobius"/>
    </source>
</evidence>
<feature type="transmembrane region" description="Helical" evidence="1">
    <location>
        <begin position="93"/>
        <end position="114"/>
    </location>
</feature>
<keyword evidence="1" id="KW-0812">Transmembrane</keyword>
<keyword evidence="1" id="KW-1133">Transmembrane helix</keyword>
<sequence length="357" mass="41129">MKNAVFRTLVTEFYRQNSGFFLILLLLGFGIIRSDDHIALFRYALAAPAALPYYFALWALYALKTSAFVRQQFREPSCQFLYHLRLYPSMQRYLTWWTVQLGLLAPLWAYGLWMCSYADGQWLSVALVLSCLVALTVLPARWYEYLVRNPVREARNRKVARNRPLPVWLFFFAHLFRQQPLLLVLTKLFSGAVLIGVCLLYPTDDYDERLLAIGALIGGLAHLGLAQEQYVFEHRYLLFLRNLPRPFAVRFGTLALEGLLLFLPETLLLARYLPEGVSAVLVLKVVVFYTGIRLAALHRFYVRERYLEQVGAYGLWGFIFGLVAIMFRLDIAIAGLALWGYAAWVSRFRYFASESAG</sequence>
<gene>
    <name evidence="2" type="ORF">SAMN04488090_2633</name>
</gene>
<keyword evidence="3" id="KW-1185">Reference proteome</keyword>
<reference evidence="2 3" key="1">
    <citation type="submission" date="2016-10" db="EMBL/GenBank/DDBJ databases">
        <authorList>
            <person name="de Groot N.N."/>
        </authorList>
    </citation>
    <scope>NUCLEOTIDE SEQUENCE [LARGE SCALE GENOMIC DNA]</scope>
    <source>
        <strain evidence="2 3">DSM 21668</strain>
    </source>
</reference>
<dbReference type="AlphaFoldDB" id="A0A1G9QH49"/>
<feature type="transmembrane region" description="Helical" evidence="1">
    <location>
        <begin position="182"/>
        <end position="203"/>
    </location>
</feature>
<name>A0A1G9QH49_9BACT</name>
<protein>
    <submittedName>
        <fullName evidence="2">Uncharacterized protein</fullName>
    </submittedName>
</protein>
<proteinExistence type="predicted"/>
<evidence type="ECO:0000313" key="3">
    <source>
        <dbReference type="Proteomes" id="UP000198901"/>
    </source>
</evidence>
<dbReference type="STRING" id="563176.SAMN04488090_2633"/>
<accession>A0A1G9QH49</accession>
<feature type="transmembrane region" description="Helical" evidence="1">
    <location>
        <begin position="281"/>
        <end position="301"/>
    </location>
</feature>
<dbReference type="OrthoDB" id="935506at2"/>
<feature type="transmembrane region" description="Helical" evidence="1">
    <location>
        <begin position="159"/>
        <end position="176"/>
    </location>
</feature>
<feature type="transmembrane region" description="Helical" evidence="1">
    <location>
        <begin position="247"/>
        <end position="269"/>
    </location>
</feature>
<dbReference type="Proteomes" id="UP000198901">
    <property type="component" value="Unassembled WGS sequence"/>
</dbReference>
<feature type="transmembrane region" description="Helical" evidence="1">
    <location>
        <begin position="210"/>
        <end position="227"/>
    </location>
</feature>
<dbReference type="EMBL" id="FNGS01000004">
    <property type="protein sequence ID" value="SDM10313.1"/>
    <property type="molecule type" value="Genomic_DNA"/>
</dbReference>